<evidence type="ECO:0000313" key="5">
    <source>
        <dbReference type="EMBL" id="QHT67077.1"/>
    </source>
</evidence>
<evidence type="ECO:0000259" key="3">
    <source>
        <dbReference type="Pfam" id="PF00535"/>
    </source>
</evidence>
<comment type="similarity">
    <text evidence="2">Belongs to the glycosyltransferase 2 family. WaaE/KdtX subfamily.</text>
</comment>
<accession>A0A6C0GGJ2</accession>
<dbReference type="KEGG" id="rhoz:GXP67_10670"/>
<dbReference type="AlphaFoldDB" id="A0A6C0GGJ2"/>
<feature type="domain" description="Glycosyltransferase 2-like" evidence="3">
    <location>
        <begin position="8"/>
        <end position="96"/>
    </location>
</feature>
<feature type="domain" description="Galactosyltransferase C-terminal" evidence="4">
    <location>
        <begin position="409"/>
        <end position="481"/>
    </location>
</feature>
<dbReference type="RefSeq" id="WP_162443120.1">
    <property type="nucleotide sequence ID" value="NZ_CP048222.1"/>
</dbReference>
<dbReference type="CDD" id="cd06420">
    <property type="entry name" value="GT2_Chondriotin_Pol_N"/>
    <property type="match status" value="1"/>
</dbReference>
<proteinExistence type="inferred from homology"/>
<dbReference type="InterPro" id="IPR029044">
    <property type="entry name" value="Nucleotide-diphossugar_trans"/>
</dbReference>
<dbReference type="EMBL" id="CP048222">
    <property type="protein sequence ID" value="QHT67077.1"/>
    <property type="molecule type" value="Genomic_DNA"/>
</dbReference>
<dbReference type="SUPFAM" id="SSF53448">
    <property type="entry name" value="Nucleotide-diphospho-sugar transferases"/>
    <property type="match status" value="2"/>
</dbReference>
<evidence type="ECO:0000313" key="6">
    <source>
        <dbReference type="Proteomes" id="UP000480178"/>
    </source>
</evidence>
<evidence type="ECO:0000256" key="1">
    <source>
        <dbReference type="ARBA" id="ARBA00022679"/>
    </source>
</evidence>
<dbReference type="PANTHER" id="PTHR43630:SF2">
    <property type="entry name" value="GLYCOSYLTRANSFERASE"/>
    <property type="match status" value="1"/>
</dbReference>
<protein>
    <submittedName>
        <fullName evidence="5">Glycosyltransferase</fullName>
    </submittedName>
</protein>
<name>A0A6C0GGJ2_9BACT</name>
<organism evidence="5 6">
    <name type="scientific">Rhodocytophaga rosea</name>
    <dbReference type="NCBI Taxonomy" id="2704465"/>
    <lineage>
        <taxon>Bacteria</taxon>
        <taxon>Pseudomonadati</taxon>
        <taxon>Bacteroidota</taxon>
        <taxon>Cytophagia</taxon>
        <taxon>Cytophagales</taxon>
        <taxon>Rhodocytophagaceae</taxon>
        <taxon>Rhodocytophaga</taxon>
    </lineage>
</organism>
<dbReference type="Pfam" id="PF02709">
    <property type="entry name" value="Glyco_transf_7C"/>
    <property type="match status" value="1"/>
</dbReference>
<dbReference type="CDD" id="cd02511">
    <property type="entry name" value="Beta4Glucosyltransferase"/>
    <property type="match status" value="1"/>
</dbReference>
<dbReference type="PANTHER" id="PTHR43630">
    <property type="entry name" value="POLY-BETA-1,6-N-ACETYL-D-GLUCOSAMINE SYNTHASE"/>
    <property type="match status" value="1"/>
</dbReference>
<keyword evidence="6" id="KW-1185">Reference proteome</keyword>
<dbReference type="InterPro" id="IPR027791">
    <property type="entry name" value="Galactosyl_T_C"/>
</dbReference>
<sequence length="525" mass="60582">MPLAVQLSVVIITFNEEKNIARCINSVYEIADEILVVDSYSTDRTREICLQKGVRYIQHLFEGHIEQKNFALSQATYPYVLSLDADEALSKELIASIQIIKRNWTTDGYTMNRLSSYAGKWVRHCGWYPDRKIRLWDIRKGMWGGYNPHDKVVMQEGSTLGHLNGDILHHAYQNASELVSKIQKYSSIYASANRFKKKSSPVKIAYKSIFAFFRNYILQAGFLDGYEGFIISVSNANGVFYKYTKLYEINQMLTVSLIITTYNRKEALELVLLSVLNQTDMPDEIIIADDGSMPDTAQMIRSYAKKFPVPLLHCWHEDNGFRLAEIRNKAIAMAKSEYMIMVDGDMVLSSNFIKSHKKAATKGYFLQGSRVLLSEKVTRRSIENKRIDFWPFQQGITNRFNAMHMPILSKVFSVHQGKFSLKGIRGCNMAFWKEDAMKVNGFNENFVGWGREDSEFAVRLFNNNIRRRNLKFGGVAYHLYHPEHTRDCLAVNQMLLQKSIDEQLKFCDKGINRHILQHEKVSVNE</sequence>
<evidence type="ECO:0000256" key="2">
    <source>
        <dbReference type="ARBA" id="ARBA00038494"/>
    </source>
</evidence>
<dbReference type="Gene3D" id="3.90.550.10">
    <property type="entry name" value="Spore Coat Polysaccharide Biosynthesis Protein SpsA, Chain A"/>
    <property type="match status" value="2"/>
</dbReference>
<dbReference type="InterPro" id="IPR001173">
    <property type="entry name" value="Glyco_trans_2-like"/>
</dbReference>
<keyword evidence="1 5" id="KW-0808">Transferase</keyword>
<dbReference type="Pfam" id="PF00535">
    <property type="entry name" value="Glycos_transf_2"/>
    <property type="match status" value="2"/>
</dbReference>
<feature type="domain" description="Glycosyltransferase 2-like" evidence="3">
    <location>
        <begin position="256"/>
        <end position="383"/>
    </location>
</feature>
<dbReference type="Proteomes" id="UP000480178">
    <property type="component" value="Chromosome"/>
</dbReference>
<evidence type="ECO:0000259" key="4">
    <source>
        <dbReference type="Pfam" id="PF02709"/>
    </source>
</evidence>
<gene>
    <name evidence="5" type="ORF">GXP67_10670</name>
</gene>
<reference evidence="5 6" key="1">
    <citation type="submission" date="2020-01" db="EMBL/GenBank/DDBJ databases">
        <authorList>
            <person name="Kim M.K."/>
        </authorList>
    </citation>
    <scope>NUCLEOTIDE SEQUENCE [LARGE SCALE GENOMIC DNA]</scope>
    <source>
        <strain evidence="5 6">172606-1</strain>
    </source>
</reference>
<dbReference type="GO" id="GO:0016740">
    <property type="term" value="F:transferase activity"/>
    <property type="evidence" value="ECO:0007669"/>
    <property type="project" value="UniProtKB-KW"/>
</dbReference>